<name>A0A833RRL8_9HYME</name>
<dbReference type="EMBL" id="WNWW01000219">
    <property type="protein sequence ID" value="KAF3428334.1"/>
    <property type="molecule type" value="Genomic_DNA"/>
</dbReference>
<feature type="region of interest" description="Disordered" evidence="5">
    <location>
        <begin position="200"/>
        <end position="224"/>
    </location>
</feature>
<dbReference type="GO" id="GO:0000786">
    <property type="term" value="C:nucleosome"/>
    <property type="evidence" value="ECO:0007669"/>
    <property type="project" value="InterPro"/>
</dbReference>
<dbReference type="InterPro" id="IPR005818">
    <property type="entry name" value="Histone_H1/H5_H15"/>
</dbReference>
<evidence type="ECO:0000256" key="5">
    <source>
        <dbReference type="SAM" id="MobiDB-lite"/>
    </source>
</evidence>
<dbReference type="GO" id="GO:0003677">
    <property type="term" value="F:DNA binding"/>
    <property type="evidence" value="ECO:0007669"/>
    <property type="project" value="UniProtKB-KW"/>
</dbReference>
<dbReference type="GO" id="GO:0030527">
    <property type="term" value="F:structural constituent of chromatin"/>
    <property type="evidence" value="ECO:0007669"/>
    <property type="project" value="InterPro"/>
</dbReference>
<gene>
    <name evidence="7" type="ORF">E2986_13623</name>
</gene>
<sequence>MAVRRKNFNDLRLSGHPVYFTIALQWPLGFETFATLRPTNFGSSTDEKVLLWQNILCPLQKRSSSSLVMSYCRVLTVCSAGEFCFTQEEIVCVDEMEDKSHVENTIFENESDPAKKTAKFHSPTFRMAHDRRGSSIKKHIAYEVDVLFIKRYPKTAISSGTVVQIRGEGASGSFKLSTIGRSMSRKTRRIKVPIMKKAEKSVETEATAPERRKPASRKLGFAKRFDKKSAATRRYLLGRSVKATVKRSRKAKRTIESKTKSKEQRLKCW</sequence>
<dbReference type="GO" id="GO:0006334">
    <property type="term" value="P:nucleosome assembly"/>
    <property type="evidence" value="ECO:0007669"/>
    <property type="project" value="InterPro"/>
</dbReference>
<evidence type="ECO:0000259" key="6">
    <source>
        <dbReference type="Pfam" id="PF00538"/>
    </source>
</evidence>
<comment type="subcellular location">
    <subcellularLocation>
        <location evidence="4">Nucleus</location>
    </subcellularLocation>
</comment>
<dbReference type="Pfam" id="PF00538">
    <property type="entry name" value="Linker_histone"/>
    <property type="match status" value="1"/>
</dbReference>
<evidence type="ECO:0000256" key="1">
    <source>
        <dbReference type="ARBA" id="ARBA00002809"/>
    </source>
</evidence>
<dbReference type="Proteomes" id="UP000655588">
    <property type="component" value="Unassembled WGS sequence"/>
</dbReference>
<feature type="compositionally biased region" description="Basic and acidic residues" evidence="5">
    <location>
        <begin position="253"/>
        <end position="269"/>
    </location>
</feature>
<keyword evidence="8" id="KW-1185">Reference proteome</keyword>
<dbReference type="AlphaFoldDB" id="A0A833RRL8"/>
<dbReference type="GO" id="GO:0005634">
    <property type="term" value="C:nucleus"/>
    <property type="evidence" value="ECO:0007669"/>
    <property type="project" value="UniProtKB-SubCell"/>
</dbReference>
<keyword evidence="3 4" id="KW-0539">Nucleus</keyword>
<protein>
    <recommendedName>
        <fullName evidence="6">H15 domain-containing protein</fullName>
    </recommendedName>
</protein>
<comment type="caution">
    <text evidence="7">The sequence shown here is derived from an EMBL/GenBank/DDBJ whole genome shotgun (WGS) entry which is preliminary data.</text>
</comment>
<evidence type="ECO:0000313" key="8">
    <source>
        <dbReference type="Proteomes" id="UP000655588"/>
    </source>
</evidence>
<reference evidence="7" key="1">
    <citation type="submission" date="2019-11" db="EMBL/GenBank/DDBJ databases">
        <title>The nuclear and mitochondrial genomes of Frieseomelitta varia - a highly eusocial stingless bee (Meliponini) with a permanently sterile worker caste.</title>
        <authorList>
            <person name="Freitas F.C.P."/>
            <person name="Lourenco A.P."/>
            <person name="Nunes F.M.F."/>
            <person name="Paschoal A.R."/>
            <person name="Abreu F.C.P."/>
            <person name="Barbin F.O."/>
            <person name="Bataglia L."/>
            <person name="Cardoso-Junior C.A.M."/>
            <person name="Cervoni M.S."/>
            <person name="Silva S.R."/>
            <person name="Dalarmi F."/>
            <person name="Del Lama M.A."/>
            <person name="Depintor T.S."/>
            <person name="Ferreira K.M."/>
            <person name="Goria P.S."/>
            <person name="Jaskot M.C."/>
            <person name="Lago D.C."/>
            <person name="Luna-Lucena D."/>
            <person name="Moda L.M."/>
            <person name="Nascimento L."/>
            <person name="Pedrino M."/>
            <person name="Rabico F.O."/>
            <person name="Sanches F.C."/>
            <person name="Santos D.E."/>
            <person name="Santos C.G."/>
            <person name="Vieira J."/>
            <person name="Lopes T.F."/>
            <person name="Barchuk A.R."/>
            <person name="Hartfelder K."/>
            <person name="Simoes Z.L.P."/>
            <person name="Bitondi M.M.G."/>
            <person name="Pinheiro D.G."/>
        </authorList>
    </citation>
    <scope>NUCLEOTIDE SEQUENCE</scope>
    <source>
        <strain evidence="7">USP_RPSP 00005682</strain>
        <tissue evidence="7">Whole individual</tissue>
    </source>
</reference>
<evidence type="ECO:0000256" key="4">
    <source>
        <dbReference type="RuleBase" id="RU003894"/>
    </source>
</evidence>
<accession>A0A833RRL8</accession>
<dbReference type="InterPro" id="IPR036388">
    <property type="entry name" value="WH-like_DNA-bd_sf"/>
</dbReference>
<evidence type="ECO:0000313" key="7">
    <source>
        <dbReference type="EMBL" id="KAF3428334.1"/>
    </source>
</evidence>
<proteinExistence type="inferred from homology"/>
<evidence type="ECO:0000256" key="2">
    <source>
        <dbReference type="ARBA" id="ARBA00023125"/>
    </source>
</evidence>
<keyword evidence="2 4" id="KW-0238">DNA-binding</keyword>
<dbReference type="Gene3D" id="1.10.10.10">
    <property type="entry name" value="Winged helix-like DNA-binding domain superfamily/Winged helix DNA-binding domain"/>
    <property type="match status" value="1"/>
</dbReference>
<comment type="similarity">
    <text evidence="4">Belongs to the histone H1/H5 family.</text>
</comment>
<feature type="domain" description="H15" evidence="6">
    <location>
        <begin position="135"/>
        <end position="177"/>
    </location>
</feature>
<keyword evidence="4" id="KW-0158">Chromosome</keyword>
<organism evidence="7 8">
    <name type="scientific">Frieseomelitta varia</name>
    <dbReference type="NCBI Taxonomy" id="561572"/>
    <lineage>
        <taxon>Eukaryota</taxon>
        <taxon>Metazoa</taxon>
        <taxon>Ecdysozoa</taxon>
        <taxon>Arthropoda</taxon>
        <taxon>Hexapoda</taxon>
        <taxon>Insecta</taxon>
        <taxon>Pterygota</taxon>
        <taxon>Neoptera</taxon>
        <taxon>Endopterygota</taxon>
        <taxon>Hymenoptera</taxon>
        <taxon>Apocrita</taxon>
        <taxon>Aculeata</taxon>
        <taxon>Apoidea</taxon>
        <taxon>Anthophila</taxon>
        <taxon>Apidae</taxon>
        <taxon>Frieseomelitta</taxon>
    </lineage>
</organism>
<evidence type="ECO:0000256" key="3">
    <source>
        <dbReference type="ARBA" id="ARBA00023242"/>
    </source>
</evidence>
<dbReference type="PRINTS" id="PR00624">
    <property type="entry name" value="HISTONEH5"/>
</dbReference>
<feature type="compositionally biased region" description="Basic and acidic residues" evidence="5">
    <location>
        <begin position="200"/>
        <end position="213"/>
    </location>
</feature>
<dbReference type="InterPro" id="IPR005819">
    <property type="entry name" value="H1/H5"/>
</dbReference>
<feature type="region of interest" description="Disordered" evidence="5">
    <location>
        <begin position="246"/>
        <end position="269"/>
    </location>
</feature>
<comment type="function">
    <text evidence="1">Histones H1 are necessary for the condensation of nucleosome chains into higher-order structures.</text>
</comment>